<sequence>MYPYLFLVLVWVSSYLVVSNPFCIFVSCLGTYLSVFFRIKDRLWLNNSALPLVTAPVTQTEGSGSLRRNGKRIRHILEKKREKKNRNDKPTRHSHFASTLCEWEKFFCHALDITHLIISSPLIHRRLDQIVTATAGWPRCRSEQNWET</sequence>
<dbReference type="Proteomes" id="UP001239795">
    <property type="component" value="Unassembled WGS sequence"/>
</dbReference>
<dbReference type="AlphaFoldDB" id="A0AAI9UXT2"/>
<feature type="transmembrane region" description="Helical" evidence="1">
    <location>
        <begin position="6"/>
        <end position="33"/>
    </location>
</feature>
<organism evidence="2 3">
    <name type="scientific">Colletotrichum melonis</name>
    <dbReference type="NCBI Taxonomy" id="1209925"/>
    <lineage>
        <taxon>Eukaryota</taxon>
        <taxon>Fungi</taxon>
        <taxon>Dikarya</taxon>
        <taxon>Ascomycota</taxon>
        <taxon>Pezizomycotina</taxon>
        <taxon>Sordariomycetes</taxon>
        <taxon>Hypocreomycetidae</taxon>
        <taxon>Glomerellales</taxon>
        <taxon>Glomerellaceae</taxon>
        <taxon>Colletotrichum</taxon>
        <taxon>Colletotrichum acutatum species complex</taxon>
    </lineage>
</organism>
<evidence type="ECO:0000256" key="1">
    <source>
        <dbReference type="SAM" id="Phobius"/>
    </source>
</evidence>
<keyword evidence="1" id="KW-0472">Membrane</keyword>
<proteinExistence type="predicted"/>
<keyword evidence="3" id="KW-1185">Reference proteome</keyword>
<keyword evidence="1" id="KW-1133">Transmembrane helix</keyword>
<accession>A0AAI9UXT2</accession>
<evidence type="ECO:0000313" key="3">
    <source>
        <dbReference type="Proteomes" id="UP001239795"/>
    </source>
</evidence>
<dbReference type="EMBL" id="MLGG01000002">
    <property type="protein sequence ID" value="KAK1466776.1"/>
    <property type="molecule type" value="Genomic_DNA"/>
</dbReference>
<reference evidence="2 3" key="1">
    <citation type="submission" date="2016-10" db="EMBL/GenBank/DDBJ databases">
        <title>The genome sequence of Colletotrichum fioriniae PJ7.</title>
        <authorList>
            <person name="Baroncelli R."/>
        </authorList>
    </citation>
    <scope>NUCLEOTIDE SEQUENCE [LARGE SCALE GENOMIC DNA]</scope>
    <source>
        <strain evidence="2">Col 31</strain>
    </source>
</reference>
<protein>
    <submittedName>
        <fullName evidence="2">Uncharacterized protein</fullName>
    </submittedName>
</protein>
<name>A0AAI9UXT2_9PEZI</name>
<gene>
    <name evidence="2" type="ORF">CMEL01_10769</name>
</gene>
<comment type="caution">
    <text evidence="2">The sequence shown here is derived from an EMBL/GenBank/DDBJ whole genome shotgun (WGS) entry which is preliminary data.</text>
</comment>
<evidence type="ECO:0000313" key="2">
    <source>
        <dbReference type="EMBL" id="KAK1466776.1"/>
    </source>
</evidence>
<keyword evidence="1" id="KW-0812">Transmembrane</keyword>